<keyword evidence="3" id="KW-1185">Reference proteome</keyword>
<dbReference type="Proteomes" id="UP000324222">
    <property type="component" value="Unassembled WGS sequence"/>
</dbReference>
<sequence>MKDSGLMGRGGGGKFKPDKVIYFWKWWVEETQGVTSICQSVKMPGEEEEEKEDEEEERERVTAFTHSCSL</sequence>
<dbReference type="AlphaFoldDB" id="A0A5B7FF56"/>
<feature type="compositionally biased region" description="Acidic residues" evidence="1">
    <location>
        <begin position="46"/>
        <end position="57"/>
    </location>
</feature>
<organism evidence="2 3">
    <name type="scientific">Portunus trituberculatus</name>
    <name type="common">Swimming crab</name>
    <name type="synonym">Neptunus trituberculatus</name>
    <dbReference type="NCBI Taxonomy" id="210409"/>
    <lineage>
        <taxon>Eukaryota</taxon>
        <taxon>Metazoa</taxon>
        <taxon>Ecdysozoa</taxon>
        <taxon>Arthropoda</taxon>
        <taxon>Crustacea</taxon>
        <taxon>Multicrustacea</taxon>
        <taxon>Malacostraca</taxon>
        <taxon>Eumalacostraca</taxon>
        <taxon>Eucarida</taxon>
        <taxon>Decapoda</taxon>
        <taxon>Pleocyemata</taxon>
        <taxon>Brachyura</taxon>
        <taxon>Eubrachyura</taxon>
        <taxon>Portunoidea</taxon>
        <taxon>Portunidae</taxon>
        <taxon>Portuninae</taxon>
        <taxon>Portunus</taxon>
    </lineage>
</organism>
<gene>
    <name evidence="2" type="ORF">E2C01_036741</name>
</gene>
<name>A0A5B7FF56_PORTR</name>
<reference evidence="2 3" key="1">
    <citation type="submission" date="2019-05" db="EMBL/GenBank/DDBJ databases">
        <title>Another draft genome of Portunus trituberculatus and its Hox gene families provides insights of decapod evolution.</title>
        <authorList>
            <person name="Jeong J.-H."/>
            <person name="Song I."/>
            <person name="Kim S."/>
            <person name="Choi T."/>
            <person name="Kim D."/>
            <person name="Ryu S."/>
            <person name="Kim W."/>
        </authorList>
    </citation>
    <scope>NUCLEOTIDE SEQUENCE [LARGE SCALE GENOMIC DNA]</scope>
    <source>
        <tissue evidence="2">Muscle</tissue>
    </source>
</reference>
<evidence type="ECO:0000313" key="3">
    <source>
        <dbReference type="Proteomes" id="UP000324222"/>
    </source>
</evidence>
<evidence type="ECO:0000313" key="2">
    <source>
        <dbReference type="EMBL" id="MPC43104.1"/>
    </source>
</evidence>
<accession>A0A5B7FF56</accession>
<proteinExistence type="predicted"/>
<comment type="caution">
    <text evidence="2">The sequence shown here is derived from an EMBL/GenBank/DDBJ whole genome shotgun (WGS) entry which is preliminary data.</text>
</comment>
<feature type="region of interest" description="Disordered" evidence="1">
    <location>
        <begin position="41"/>
        <end position="70"/>
    </location>
</feature>
<dbReference type="EMBL" id="VSRR010005689">
    <property type="protein sequence ID" value="MPC43104.1"/>
    <property type="molecule type" value="Genomic_DNA"/>
</dbReference>
<protein>
    <submittedName>
        <fullName evidence="2">Uncharacterized protein</fullName>
    </submittedName>
</protein>
<evidence type="ECO:0000256" key="1">
    <source>
        <dbReference type="SAM" id="MobiDB-lite"/>
    </source>
</evidence>